<comment type="caution">
    <text evidence="13">The sequence shown here is derived from an EMBL/GenBank/DDBJ whole genome shotgun (WGS) entry which is preliminary data.</text>
</comment>
<protein>
    <submittedName>
        <fullName evidence="13">Contactin 3</fullName>
    </submittedName>
</protein>
<keyword evidence="14" id="KW-1185">Reference proteome</keyword>
<dbReference type="Proteomes" id="UP000527355">
    <property type="component" value="Unassembled WGS sequence"/>
</dbReference>
<gene>
    <name evidence="13" type="ORF">mMyoMyo1_003097</name>
</gene>
<dbReference type="GO" id="GO:0098632">
    <property type="term" value="F:cell-cell adhesion mediator activity"/>
    <property type="evidence" value="ECO:0007669"/>
    <property type="project" value="TreeGrafter"/>
</dbReference>
<evidence type="ECO:0000256" key="6">
    <source>
        <dbReference type="ARBA" id="ARBA00023136"/>
    </source>
</evidence>
<evidence type="ECO:0000256" key="5">
    <source>
        <dbReference type="ARBA" id="ARBA00022889"/>
    </source>
</evidence>
<dbReference type="InterPro" id="IPR007110">
    <property type="entry name" value="Ig-like_dom"/>
</dbReference>
<dbReference type="FunFam" id="2.60.40.10:FF:000064">
    <property type="entry name" value="Contactin 1"/>
    <property type="match status" value="1"/>
</dbReference>
<evidence type="ECO:0000256" key="8">
    <source>
        <dbReference type="ARBA" id="ARBA00023180"/>
    </source>
</evidence>
<dbReference type="InterPro" id="IPR036179">
    <property type="entry name" value="Ig-like_dom_sf"/>
</dbReference>
<keyword evidence="9" id="KW-0449">Lipoprotein</keyword>
<feature type="signal peptide" evidence="11">
    <location>
        <begin position="1"/>
        <end position="18"/>
    </location>
</feature>
<evidence type="ECO:0000256" key="4">
    <source>
        <dbReference type="ARBA" id="ARBA00022737"/>
    </source>
</evidence>
<keyword evidence="6" id="KW-0472">Membrane</keyword>
<evidence type="ECO:0000259" key="12">
    <source>
        <dbReference type="PROSITE" id="PS50835"/>
    </source>
</evidence>
<dbReference type="Pfam" id="PF13927">
    <property type="entry name" value="Ig_3"/>
    <property type="match status" value="1"/>
</dbReference>
<keyword evidence="7" id="KW-1015">Disulfide bond</keyword>
<dbReference type="PROSITE" id="PS50835">
    <property type="entry name" value="IG_LIKE"/>
    <property type="match status" value="1"/>
</dbReference>
<sequence length="148" mass="16410">MLLSWKQLVLLSFIGCLGGELLLHGPVFISEPSDSMVPVGAEDKRVTFKCEARGNPSPQYRWQLNGSDINLVVESRYELNGGDLVVINPHRDRDSGSYQCFATNPLGTIVSREAKLQFAYCLDEEAKVYGRPRVSWTACTEELWGAAG</sequence>
<dbReference type="InterPro" id="IPR013783">
    <property type="entry name" value="Ig-like_fold"/>
</dbReference>
<comment type="subcellular location">
    <subcellularLocation>
        <location evidence="1">Cell membrane</location>
    </subcellularLocation>
</comment>
<dbReference type="SMART" id="SM00409">
    <property type="entry name" value="IG"/>
    <property type="match status" value="1"/>
</dbReference>
<evidence type="ECO:0000256" key="3">
    <source>
        <dbReference type="ARBA" id="ARBA00022729"/>
    </source>
</evidence>
<dbReference type="InterPro" id="IPR003598">
    <property type="entry name" value="Ig_sub2"/>
</dbReference>
<keyword evidence="2" id="KW-1003">Cell membrane</keyword>
<evidence type="ECO:0000313" key="13">
    <source>
        <dbReference type="EMBL" id="KAF6310272.1"/>
    </source>
</evidence>
<feature type="chain" id="PRO_5029628722" evidence="11">
    <location>
        <begin position="19"/>
        <end position="148"/>
    </location>
</feature>
<dbReference type="VEuPathDB" id="HostDB:GeneID_118651136"/>
<evidence type="ECO:0000256" key="10">
    <source>
        <dbReference type="ARBA" id="ARBA00038703"/>
    </source>
</evidence>
<evidence type="ECO:0000256" key="1">
    <source>
        <dbReference type="ARBA" id="ARBA00004236"/>
    </source>
</evidence>
<dbReference type="EMBL" id="JABWUV010000013">
    <property type="protein sequence ID" value="KAF6310272.1"/>
    <property type="molecule type" value="Genomic_DNA"/>
</dbReference>
<dbReference type="GO" id="GO:0030424">
    <property type="term" value="C:axon"/>
    <property type="evidence" value="ECO:0007669"/>
    <property type="project" value="TreeGrafter"/>
</dbReference>
<feature type="domain" description="Ig-like" evidence="12">
    <location>
        <begin position="26"/>
        <end position="117"/>
    </location>
</feature>
<proteinExistence type="predicted"/>
<dbReference type="AlphaFoldDB" id="A0A7J7UBY5"/>
<comment type="subunit">
    <text evidence="10">Interacts with PTPRG.</text>
</comment>
<keyword evidence="3 11" id="KW-0732">Signal</keyword>
<dbReference type="SUPFAM" id="SSF48726">
    <property type="entry name" value="Immunoglobulin"/>
    <property type="match status" value="1"/>
</dbReference>
<keyword evidence="8" id="KW-0325">Glycoprotein</keyword>
<accession>A0A7J7UBY5</accession>
<evidence type="ECO:0000256" key="2">
    <source>
        <dbReference type="ARBA" id="ARBA00022475"/>
    </source>
</evidence>
<reference evidence="13 14" key="1">
    <citation type="journal article" date="2020" name="Nature">
        <title>Six reference-quality genomes reveal evolution of bat adaptations.</title>
        <authorList>
            <person name="Jebb D."/>
            <person name="Huang Z."/>
            <person name="Pippel M."/>
            <person name="Hughes G.M."/>
            <person name="Lavrichenko K."/>
            <person name="Devanna P."/>
            <person name="Winkler S."/>
            <person name="Jermiin L.S."/>
            <person name="Skirmuntt E.C."/>
            <person name="Katzourakis A."/>
            <person name="Burkitt-Gray L."/>
            <person name="Ray D.A."/>
            <person name="Sullivan K.A.M."/>
            <person name="Roscito J.G."/>
            <person name="Kirilenko B.M."/>
            <person name="Davalos L.M."/>
            <person name="Corthals A.P."/>
            <person name="Power M.L."/>
            <person name="Jones G."/>
            <person name="Ransome R.D."/>
            <person name="Dechmann D.K.N."/>
            <person name="Locatelli A.G."/>
            <person name="Puechmaille S.J."/>
            <person name="Fedrigo O."/>
            <person name="Jarvis E.D."/>
            <person name="Hiller M."/>
            <person name="Vernes S.C."/>
            <person name="Myers E.W."/>
            <person name="Teeling E.C."/>
        </authorList>
    </citation>
    <scope>NUCLEOTIDE SEQUENCE [LARGE SCALE GENOMIC DNA]</scope>
    <source>
        <strain evidence="13">MMyoMyo1</strain>
        <tissue evidence="13">Flight muscle</tissue>
    </source>
</reference>
<dbReference type="GO" id="GO:0007420">
    <property type="term" value="P:brain development"/>
    <property type="evidence" value="ECO:0007669"/>
    <property type="project" value="TreeGrafter"/>
</dbReference>
<dbReference type="InterPro" id="IPR003599">
    <property type="entry name" value="Ig_sub"/>
</dbReference>
<dbReference type="GO" id="GO:0005886">
    <property type="term" value="C:plasma membrane"/>
    <property type="evidence" value="ECO:0007669"/>
    <property type="project" value="UniProtKB-SubCell"/>
</dbReference>
<dbReference type="Gene3D" id="2.60.40.10">
    <property type="entry name" value="Immunoglobulins"/>
    <property type="match status" value="1"/>
</dbReference>
<dbReference type="PANTHER" id="PTHR44170:SF18">
    <property type="entry name" value="CONTACTIN 3B-RELATED"/>
    <property type="match status" value="1"/>
</dbReference>
<evidence type="ECO:0000256" key="7">
    <source>
        <dbReference type="ARBA" id="ARBA00023157"/>
    </source>
</evidence>
<evidence type="ECO:0000256" key="11">
    <source>
        <dbReference type="SAM" id="SignalP"/>
    </source>
</evidence>
<dbReference type="SMART" id="SM00408">
    <property type="entry name" value="IGc2"/>
    <property type="match status" value="1"/>
</dbReference>
<name>A0A7J7UBY5_MYOMY</name>
<dbReference type="PANTHER" id="PTHR44170">
    <property type="entry name" value="PROTEIN SIDEKICK"/>
    <property type="match status" value="1"/>
</dbReference>
<organism evidence="13 14">
    <name type="scientific">Myotis myotis</name>
    <name type="common">Greater mouse-eared bat</name>
    <name type="synonym">Vespertilio myotis</name>
    <dbReference type="NCBI Taxonomy" id="51298"/>
    <lineage>
        <taxon>Eukaryota</taxon>
        <taxon>Metazoa</taxon>
        <taxon>Chordata</taxon>
        <taxon>Craniata</taxon>
        <taxon>Vertebrata</taxon>
        <taxon>Euteleostomi</taxon>
        <taxon>Mammalia</taxon>
        <taxon>Eutheria</taxon>
        <taxon>Laurasiatheria</taxon>
        <taxon>Chiroptera</taxon>
        <taxon>Yangochiroptera</taxon>
        <taxon>Vespertilionidae</taxon>
        <taxon>Myotis</taxon>
    </lineage>
</organism>
<evidence type="ECO:0000256" key="9">
    <source>
        <dbReference type="ARBA" id="ARBA00023288"/>
    </source>
</evidence>
<dbReference type="GO" id="GO:0007411">
    <property type="term" value="P:axon guidance"/>
    <property type="evidence" value="ECO:0007669"/>
    <property type="project" value="TreeGrafter"/>
</dbReference>
<keyword evidence="4" id="KW-0677">Repeat</keyword>
<evidence type="ECO:0000313" key="14">
    <source>
        <dbReference type="Proteomes" id="UP000527355"/>
    </source>
</evidence>
<keyword evidence="5" id="KW-0130">Cell adhesion</keyword>